<name>A0A1Y2H765_9FUNG</name>
<dbReference type="EMBL" id="MCFL01000085">
    <property type="protein sequence ID" value="ORZ30436.1"/>
    <property type="molecule type" value="Genomic_DNA"/>
</dbReference>
<dbReference type="PANTHER" id="PTHR24305:SF166">
    <property type="entry name" value="CYTOCHROME P450 12A4, MITOCHONDRIAL-RELATED"/>
    <property type="match status" value="1"/>
</dbReference>
<feature type="binding site" description="axial binding residue" evidence="5">
    <location>
        <position position="488"/>
    </location>
    <ligand>
        <name>heme</name>
        <dbReference type="ChEBI" id="CHEBI:30413"/>
    </ligand>
    <ligandPart>
        <name>Fe</name>
        <dbReference type="ChEBI" id="CHEBI:18248"/>
    </ligandPart>
</feature>
<dbReference type="InterPro" id="IPR002401">
    <property type="entry name" value="Cyt_P450_E_grp-I"/>
</dbReference>
<keyword evidence="6" id="KW-0560">Oxidoreductase</keyword>
<gene>
    <name evidence="7" type="ORF">BCR44DRAFT_124493</name>
</gene>
<dbReference type="PRINTS" id="PR00463">
    <property type="entry name" value="EP450I"/>
</dbReference>
<dbReference type="Gene3D" id="1.10.630.10">
    <property type="entry name" value="Cytochrome P450"/>
    <property type="match status" value="1"/>
</dbReference>
<organism evidence="7 8">
    <name type="scientific">Catenaria anguillulae PL171</name>
    <dbReference type="NCBI Taxonomy" id="765915"/>
    <lineage>
        <taxon>Eukaryota</taxon>
        <taxon>Fungi</taxon>
        <taxon>Fungi incertae sedis</taxon>
        <taxon>Blastocladiomycota</taxon>
        <taxon>Blastocladiomycetes</taxon>
        <taxon>Blastocladiales</taxon>
        <taxon>Catenariaceae</taxon>
        <taxon>Catenaria</taxon>
    </lineage>
</organism>
<evidence type="ECO:0000313" key="8">
    <source>
        <dbReference type="Proteomes" id="UP000193411"/>
    </source>
</evidence>
<accession>A0A1Y2H765</accession>
<evidence type="ECO:0000256" key="2">
    <source>
        <dbReference type="ARBA" id="ARBA00010617"/>
    </source>
</evidence>
<protein>
    <submittedName>
        <fullName evidence="7">Cytochrome P450</fullName>
    </submittedName>
</protein>
<dbReference type="InterPro" id="IPR036396">
    <property type="entry name" value="Cyt_P450_sf"/>
</dbReference>
<dbReference type="InterPro" id="IPR017972">
    <property type="entry name" value="Cyt_P450_CS"/>
</dbReference>
<keyword evidence="6" id="KW-0503">Monooxygenase</keyword>
<dbReference type="STRING" id="765915.A0A1Y2H765"/>
<reference evidence="7 8" key="1">
    <citation type="submission" date="2016-07" db="EMBL/GenBank/DDBJ databases">
        <title>Pervasive Adenine N6-methylation of Active Genes in Fungi.</title>
        <authorList>
            <consortium name="DOE Joint Genome Institute"/>
            <person name="Mondo S.J."/>
            <person name="Dannebaum R.O."/>
            <person name="Kuo R.C."/>
            <person name="Labutti K."/>
            <person name="Haridas S."/>
            <person name="Kuo A."/>
            <person name="Salamov A."/>
            <person name="Ahrendt S.R."/>
            <person name="Lipzen A."/>
            <person name="Sullivan W."/>
            <person name="Andreopoulos W.B."/>
            <person name="Clum A."/>
            <person name="Lindquist E."/>
            <person name="Daum C."/>
            <person name="Ramamoorthy G.K."/>
            <person name="Gryganskyi A."/>
            <person name="Culley D."/>
            <person name="Magnuson J.K."/>
            <person name="James T.Y."/>
            <person name="O'Malley M.A."/>
            <person name="Stajich J.E."/>
            <person name="Spatafora J.W."/>
            <person name="Visel A."/>
            <person name="Grigoriev I.V."/>
        </authorList>
    </citation>
    <scope>NUCLEOTIDE SEQUENCE [LARGE SCALE GENOMIC DNA]</scope>
    <source>
        <strain evidence="7 8">PL171</strain>
    </source>
</reference>
<keyword evidence="3 5" id="KW-0479">Metal-binding</keyword>
<dbReference type="GO" id="GO:0005506">
    <property type="term" value="F:iron ion binding"/>
    <property type="evidence" value="ECO:0007669"/>
    <property type="project" value="InterPro"/>
</dbReference>
<dbReference type="InterPro" id="IPR050121">
    <property type="entry name" value="Cytochrome_P450_monoxygenase"/>
</dbReference>
<evidence type="ECO:0000256" key="4">
    <source>
        <dbReference type="ARBA" id="ARBA00023004"/>
    </source>
</evidence>
<evidence type="ECO:0000256" key="5">
    <source>
        <dbReference type="PIRSR" id="PIRSR602401-1"/>
    </source>
</evidence>
<comment type="cofactor">
    <cofactor evidence="1 5">
        <name>heme</name>
        <dbReference type="ChEBI" id="CHEBI:30413"/>
    </cofactor>
</comment>
<keyword evidence="8" id="KW-1185">Reference proteome</keyword>
<keyword evidence="4 5" id="KW-0408">Iron</keyword>
<dbReference type="PANTHER" id="PTHR24305">
    <property type="entry name" value="CYTOCHROME P450"/>
    <property type="match status" value="1"/>
</dbReference>
<evidence type="ECO:0000256" key="6">
    <source>
        <dbReference type="RuleBase" id="RU000461"/>
    </source>
</evidence>
<dbReference type="PRINTS" id="PR00385">
    <property type="entry name" value="P450"/>
</dbReference>
<dbReference type="InterPro" id="IPR001128">
    <property type="entry name" value="Cyt_P450"/>
</dbReference>
<proteinExistence type="inferred from homology"/>
<dbReference type="GO" id="GO:0020037">
    <property type="term" value="F:heme binding"/>
    <property type="evidence" value="ECO:0007669"/>
    <property type="project" value="InterPro"/>
</dbReference>
<sequence>MPVRPSVLAILTLSSLAAIRFYWTSIRVPPHLRHLPRIPIPTFLWMTMRGNNGFLQTVEEQGALLVADSVRRGYTPDAQSTPPLWLFWMLGTWVVAIDNPQDFKDAMLLNETFEKLDVTSAFPDESTRLLGASNIVNDKTPVWRRHRKIVNPAFRRGWATSLFGTPARELLAAFDAHVASGSPVDVSQWMQRMALDALTTAAFGENIDSINHPHSRIVALYNEVVHAATDPAGVVLGPLAKLLPRRWGLGRKVDEFNRYLTDMIDTKVRMVKEKKAMGEHEDDADSKDLMELMVSAMIEDEAAFSKEDVRANTMIFFLAGHDTTANALAFAIYLLGRHPEIQAKARAEVLKVMSTDAPSTRTPASSFPYPSNTQERQLHYLTCIIKETLRLFPSITMLPMREMHAAHTFSDHARTSVPKGAYVAANVWGIHRSPKYWGDNVHDFVPERWMTAAEAGVGSEGVSDLGIPLHPGAHEYRFVPFGGGPRQCLGMQFSVIEQRVVLAMLLMRYEWTVVGDKHALSGMPLSDVGILLHPKNVFVDFKRRN</sequence>
<dbReference type="GO" id="GO:0016705">
    <property type="term" value="F:oxidoreductase activity, acting on paired donors, with incorporation or reduction of molecular oxygen"/>
    <property type="evidence" value="ECO:0007669"/>
    <property type="project" value="InterPro"/>
</dbReference>
<dbReference type="OrthoDB" id="1470350at2759"/>
<evidence type="ECO:0000256" key="3">
    <source>
        <dbReference type="ARBA" id="ARBA00022723"/>
    </source>
</evidence>
<comment type="similarity">
    <text evidence="2 6">Belongs to the cytochrome P450 family.</text>
</comment>
<dbReference type="SUPFAM" id="SSF48264">
    <property type="entry name" value="Cytochrome P450"/>
    <property type="match status" value="1"/>
</dbReference>
<dbReference type="GO" id="GO:0004497">
    <property type="term" value="F:monooxygenase activity"/>
    <property type="evidence" value="ECO:0007669"/>
    <property type="project" value="UniProtKB-KW"/>
</dbReference>
<dbReference type="Pfam" id="PF00067">
    <property type="entry name" value="p450"/>
    <property type="match status" value="1"/>
</dbReference>
<evidence type="ECO:0000256" key="1">
    <source>
        <dbReference type="ARBA" id="ARBA00001971"/>
    </source>
</evidence>
<keyword evidence="5 6" id="KW-0349">Heme</keyword>
<dbReference type="Proteomes" id="UP000193411">
    <property type="component" value="Unassembled WGS sequence"/>
</dbReference>
<evidence type="ECO:0000313" key="7">
    <source>
        <dbReference type="EMBL" id="ORZ30436.1"/>
    </source>
</evidence>
<dbReference type="AlphaFoldDB" id="A0A1Y2H765"/>
<dbReference type="PROSITE" id="PS00086">
    <property type="entry name" value="CYTOCHROME_P450"/>
    <property type="match status" value="1"/>
</dbReference>
<comment type="caution">
    <text evidence="7">The sequence shown here is derived from an EMBL/GenBank/DDBJ whole genome shotgun (WGS) entry which is preliminary data.</text>
</comment>